<reference evidence="13 14" key="1">
    <citation type="journal article" date="2016" name="Proc. Natl. Acad. Sci. U.S.A.">
        <title>Comparative genomics of biotechnologically important yeasts.</title>
        <authorList>
            <person name="Riley R."/>
            <person name="Haridas S."/>
            <person name="Wolfe K.H."/>
            <person name="Lopes M.R."/>
            <person name="Hittinger C.T."/>
            <person name="Goeker M."/>
            <person name="Salamov A.A."/>
            <person name="Wisecaver J.H."/>
            <person name="Long T.M."/>
            <person name="Calvey C.H."/>
            <person name="Aerts A.L."/>
            <person name="Barry K.W."/>
            <person name="Choi C."/>
            <person name="Clum A."/>
            <person name="Coughlan A.Y."/>
            <person name="Deshpande S."/>
            <person name="Douglass A.P."/>
            <person name="Hanson S.J."/>
            <person name="Klenk H.-P."/>
            <person name="LaButti K.M."/>
            <person name="Lapidus A."/>
            <person name="Lindquist E.A."/>
            <person name="Lipzen A.M."/>
            <person name="Meier-Kolthoff J.P."/>
            <person name="Ohm R.A."/>
            <person name="Otillar R.P."/>
            <person name="Pangilinan J.L."/>
            <person name="Peng Y."/>
            <person name="Rokas A."/>
            <person name="Rosa C.A."/>
            <person name="Scheuner C."/>
            <person name="Sibirny A.A."/>
            <person name="Slot J.C."/>
            <person name="Stielow J.B."/>
            <person name="Sun H."/>
            <person name="Kurtzman C.P."/>
            <person name="Blackwell M."/>
            <person name="Grigoriev I.V."/>
            <person name="Jeffries T.W."/>
        </authorList>
    </citation>
    <scope>NUCLEOTIDE SEQUENCE [LARGE SCALE GENOMIC DNA]</scope>
    <source>
        <strain evidence="13 14">NRRL Y-11557</strain>
    </source>
</reference>
<dbReference type="EMBL" id="KV454292">
    <property type="protein sequence ID" value="ODQ74658.1"/>
    <property type="molecule type" value="Genomic_DNA"/>
</dbReference>
<evidence type="ECO:0000256" key="11">
    <source>
        <dbReference type="ARBA" id="ARBA00030412"/>
    </source>
</evidence>
<keyword evidence="8" id="KW-0269">Exonuclease</keyword>
<evidence type="ECO:0000256" key="9">
    <source>
        <dbReference type="ARBA" id="ARBA00023004"/>
    </source>
</evidence>
<protein>
    <recommendedName>
        <fullName evidence="5">Exonuclease V, mitochondrial</fullName>
    </recommendedName>
    <alternativeName>
        <fullName evidence="11">Defects in morphology protein 1</fullName>
    </alternativeName>
</protein>
<comment type="similarity">
    <text evidence="3">Belongs to the EXO5 family.</text>
</comment>
<dbReference type="PANTHER" id="PTHR14464">
    <property type="entry name" value="EXONUCLEASE V"/>
    <property type="match status" value="1"/>
</dbReference>
<dbReference type="GO" id="GO:0005634">
    <property type="term" value="C:nucleus"/>
    <property type="evidence" value="ECO:0007669"/>
    <property type="project" value="TreeGrafter"/>
</dbReference>
<comment type="cofactor">
    <cofactor evidence="1">
        <name>Mg(2+)</name>
        <dbReference type="ChEBI" id="CHEBI:18420"/>
    </cofactor>
</comment>
<feature type="region of interest" description="Disordered" evidence="12">
    <location>
        <begin position="1"/>
        <end position="32"/>
    </location>
</feature>
<dbReference type="Pfam" id="PF09810">
    <property type="entry name" value="Exo5"/>
    <property type="match status" value="1"/>
</dbReference>
<feature type="compositionally biased region" description="Polar residues" evidence="12">
    <location>
        <begin position="14"/>
        <end position="32"/>
    </location>
</feature>
<evidence type="ECO:0000256" key="6">
    <source>
        <dbReference type="ARBA" id="ARBA00022485"/>
    </source>
</evidence>
<evidence type="ECO:0000313" key="13">
    <source>
        <dbReference type="EMBL" id="ODQ74658.1"/>
    </source>
</evidence>
<name>A0A1E3QAR4_LIPST</name>
<gene>
    <name evidence="13" type="ORF">LIPSTDRAFT_2637</name>
</gene>
<keyword evidence="8" id="KW-0378">Hydrolase</keyword>
<comment type="cofactor">
    <cofactor evidence="2">
        <name>[4Fe-4S] cluster</name>
        <dbReference type="ChEBI" id="CHEBI:49883"/>
    </cofactor>
</comment>
<keyword evidence="6" id="KW-0479">Metal-binding</keyword>
<evidence type="ECO:0000313" key="14">
    <source>
        <dbReference type="Proteomes" id="UP000094385"/>
    </source>
</evidence>
<evidence type="ECO:0000256" key="7">
    <source>
        <dbReference type="ARBA" id="ARBA00022722"/>
    </source>
</evidence>
<dbReference type="OrthoDB" id="354769at2759"/>
<feature type="region of interest" description="Disordered" evidence="12">
    <location>
        <begin position="138"/>
        <end position="157"/>
    </location>
</feature>
<dbReference type="GO" id="GO:0051539">
    <property type="term" value="F:4 iron, 4 sulfur cluster binding"/>
    <property type="evidence" value="ECO:0007669"/>
    <property type="project" value="UniProtKB-KW"/>
</dbReference>
<keyword evidence="9" id="KW-0408">Iron</keyword>
<dbReference type="InterPro" id="IPR019190">
    <property type="entry name" value="EXOV"/>
</dbReference>
<dbReference type="GO" id="GO:0045145">
    <property type="term" value="F:single-stranded DNA 5'-3' DNA exonuclease activity"/>
    <property type="evidence" value="ECO:0007669"/>
    <property type="project" value="InterPro"/>
</dbReference>
<proteinExistence type="inferred from homology"/>
<comment type="subunit">
    <text evidence="4">Monomer.</text>
</comment>
<evidence type="ECO:0000256" key="4">
    <source>
        <dbReference type="ARBA" id="ARBA00011245"/>
    </source>
</evidence>
<accession>A0A1E3QAR4</accession>
<dbReference type="GO" id="GO:0036297">
    <property type="term" value="P:interstrand cross-link repair"/>
    <property type="evidence" value="ECO:0007669"/>
    <property type="project" value="TreeGrafter"/>
</dbReference>
<organism evidence="13 14">
    <name type="scientific">Lipomyces starkeyi NRRL Y-11557</name>
    <dbReference type="NCBI Taxonomy" id="675824"/>
    <lineage>
        <taxon>Eukaryota</taxon>
        <taxon>Fungi</taxon>
        <taxon>Dikarya</taxon>
        <taxon>Ascomycota</taxon>
        <taxon>Saccharomycotina</taxon>
        <taxon>Lipomycetes</taxon>
        <taxon>Lipomycetales</taxon>
        <taxon>Lipomycetaceae</taxon>
        <taxon>Lipomyces</taxon>
    </lineage>
</organism>
<dbReference type="Proteomes" id="UP000094385">
    <property type="component" value="Unassembled WGS sequence"/>
</dbReference>
<dbReference type="AlphaFoldDB" id="A0A1E3QAR4"/>
<evidence type="ECO:0000256" key="10">
    <source>
        <dbReference type="ARBA" id="ARBA00023014"/>
    </source>
</evidence>
<keyword evidence="7" id="KW-0540">Nuclease</keyword>
<dbReference type="GO" id="GO:0005739">
    <property type="term" value="C:mitochondrion"/>
    <property type="evidence" value="ECO:0007669"/>
    <property type="project" value="TreeGrafter"/>
</dbReference>
<evidence type="ECO:0000256" key="1">
    <source>
        <dbReference type="ARBA" id="ARBA00001946"/>
    </source>
</evidence>
<dbReference type="PANTHER" id="PTHR14464:SF4">
    <property type="entry name" value="EXONUCLEASE V"/>
    <property type="match status" value="1"/>
</dbReference>
<keyword evidence="14" id="KW-1185">Reference proteome</keyword>
<keyword evidence="6" id="KW-0004">4Fe-4S</keyword>
<evidence type="ECO:0000256" key="5">
    <source>
        <dbReference type="ARBA" id="ARBA00013561"/>
    </source>
</evidence>
<sequence>MSGREQDGIVDIEQQASIPANSPSESSNYGSLSSWDEDIYSAAIASNVVASPGAAIANARNQQGDHNGDERHLDRMYAAKEALARLTRDLQETILYADFDNDEYSGRPVYCRPADVPFTSAKSTLRSTVSDPVIPYIPPRPGDAEVKPRRKRGRPRKLSTEIPVVSLATTPAECPSEPATMHTEVVVGASDSAPESQADETTEYYSLTDASSEESIQSHQQAAIVPENIPISRKSRKKNIEFEVEVPADHNEQPQSRPRPFKRNRMRFPYLESEGIPSAPIPSEQRPKMLPLHFTEAVDFRGSMLETYKAHRKLYVTDVVGPSWCELQFFYKYYFNNFKPTATMSKGTHIHRELEKQYMLEIPIATEEMTREDKQAVKLLNMLVMLQSLTQGARRHQENTIVREFPVFGFFEDVFVSGIIDEVSFMYDRPIQDGVEFIDVDYNPESSRQQTLSLSAAQQQTFSLEANAGTADFPTLESYSSSQSSIGDQKNITSYFKPLSQATLAEILHDHSVESLAVMDSAPGDAWEDDEAFINSLELKRRKIRIADSKTRYIRQLPHESQQRSTYYQLLIYHRLLTDLTKGNVDFGRMMEVLMLDADAELSDIFKKEIQENEYVTATLSAEILEEGNHRSDEYRASLLSLRTLREVWDALRLKFLEFADATSDQMSVVYYWQDDGQVFAGIDYTYREEDLQEFVASSLSYWRGERDPKGVEVEDAYKCRSCPYAEQCLWRLDKIRESTERNRAQFQKRYGKRARSRPLGQLVVERGVDDM</sequence>
<evidence type="ECO:0000256" key="12">
    <source>
        <dbReference type="SAM" id="MobiDB-lite"/>
    </source>
</evidence>
<feature type="compositionally biased region" description="Basic residues" evidence="12">
    <location>
        <begin position="148"/>
        <end position="157"/>
    </location>
</feature>
<evidence type="ECO:0000256" key="8">
    <source>
        <dbReference type="ARBA" id="ARBA00022839"/>
    </source>
</evidence>
<keyword evidence="10" id="KW-0411">Iron-sulfur</keyword>
<evidence type="ECO:0000256" key="3">
    <source>
        <dbReference type="ARBA" id="ARBA00009797"/>
    </source>
</evidence>
<evidence type="ECO:0000256" key="2">
    <source>
        <dbReference type="ARBA" id="ARBA00001966"/>
    </source>
</evidence>